<feature type="signal peptide" evidence="1">
    <location>
        <begin position="1"/>
        <end position="24"/>
    </location>
</feature>
<evidence type="ECO:0000256" key="1">
    <source>
        <dbReference type="SAM" id="SignalP"/>
    </source>
</evidence>
<feature type="chain" id="PRO_5014361866" description="Fimbrial protein" evidence="1">
    <location>
        <begin position="25"/>
        <end position="199"/>
    </location>
</feature>
<gene>
    <name evidence="2" type="ORF">Asalp_24040</name>
</gene>
<sequence length="199" mass="21631">MIVRFLIGVMNVFLLVFGSSSALAENGRSLGEIPIEIKAKIVGETCQVLNEFPGDLLVDVGEVTIDSIKNATGVMGYEHKVNDVKMTFKCASGTRAKFNLKVASPECAEKIPSGWRYLCGGQNKSVGMLSEFLYLDADSGKDTIIFGKADMNENDIYNLKLDSSEGVISMGRVFISKLRNTEPSPGDIASSYLLTLWAD</sequence>
<dbReference type="RefSeq" id="WP_099368970.1">
    <property type="nucleotide sequence ID" value="NZ_CP022426.1"/>
</dbReference>
<dbReference type="Proteomes" id="UP000222916">
    <property type="component" value="Chromosome"/>
</dbReference>
<name>A0A2D1QH38_AERSA</name>
<organism evidence="2 3">
    <name type="scientific">Aeromonas salmonicida subsp. pectinolytica 34mel</name>
    <dbReference type="NCBI Taxonomy" id="1324960"/>
    <lineage>
        <taxon>Bacteria</taxon>
        <taxon>Pseudomonadati</taxon>
        <taxon>Pseudomonadota</taxon>
        <taxon>Gammaproteobacteria</taxon>
        <taxon>Aeromonadales</taxon>
        <taxon>Aeromonadaceae</taxon>
        <taxon>Aeromonas</taxon>
    </lineage>
</organism>
<evidence type="ECO:0000313" key="3">
    <source>
        <dbReference type="Proteomes" id="UP000222916"/>
    </source>
</evidence>
<protein>
    <recommendedName>
        <fullName evidence="4">Fimbrial protein</fullName>
    </recommendedName>
</protein>
<reference evidence="3" key="1">
    <citation type="journal article" date="2018" name="BMC Genomics">
        <title>The complete and fully assembled genome sequence of Aeromonas salmonicida subsp. pectinolytica and its comparative analysis with other Aeromonas species: investigation of the mobilome in environmental and pathogenic strains.</title>
        <authorList>
            <person name="Pfeiffer F."/>
            <person name="Zamora-Lagos M.A."/>
            <person name="Blettinger M."/>
            <person name="Yeroslaviz A."/>
            <person name="Dahl A."/>
            <person name="Gruber S."/>
            <person name="Habermann B.H."/>
        </authorList>
    </citation>
    <scope>NUCLEOTIDE SEQUENCE [LARGE SCALE GENOMIC DNA]</scope>
    <source>
        <strain evidence="3">34mel</strain>
    </source>
</reference>
<accession>A0A2D1QH38</accession>
<dbReference type="AlphaFoldDB" id="A0A2D1QH38"/>
<evidence type="ECO:0008006" key="4">
    <source>
        <dbReference type="Google" id="ProtNLM"/>
    </source>
</evidence>
<keyword evidence="1" id="KW-0732">Signal</keyword>
<evidence type="ECO:0000313" key="2">
    <source>
        <dbReference type="EMBL" id="ATP09555.1"/>
    </source>
</evidence>
<proteinExistence type="predicted"/>
<dbReference type="EMBL" id="CP022426">
    <property type="protein sequence ID" value="ATP09555.1"/>
    <property type="molecule type" value="Genomic_DNA"/>
</dbReference>